<comment type="subcellular location">
    <subcellularLocation>
        <location evidence="1">Membrane</location>
        <topology evidence="1">Multi-pass membrane protein</topology>
    </subcellularLocation>
</comment>
<dbReference type="PROSITE" id="PS00218">
    <property type="entry name" value="AMINO_ACID_PERMEASE_1"/>
    <property type="match status" value="1"/>
</dbReference>
<dbReference type="InterPro" id="IPR004841">
    <property type="entry name" value="AA-permease/SLC12A_dom"/>
</dbReference>
<evidence type="ECO:0000256" key="6">
    <source>
        <dbReference type="ARBA" id="ARBA00023136"/>
    </source>
</evidence>
<dbReference type="PIRSF" id="PIRSF006060">
    <property type="entry name" value="AA_transporter"/>
    <property type="match status" value="1"/>
</dbReference>
<dbReference type="Proteomes" id="UP001221413">
    <property type="component" value="Unassembled WGS sequence"/>
</dbReference>
<dbReference type="FunFam" id="1.20.1740.10:FF:000006">
    <property type="entry name" value="General amino acid permease"/>
    <property type="match status" value="1"/>
</dbReference>
<evidence type="ECO:0000256" key="5">
    <source>
        <dbReference type="ARBA" id="ARBA00022989"/>
    </source>
</evidence>
<comment type="caution">
    <text evidence="9">The sequence shown here is derived from an EMBL/GenBank/DDBJ whole genome shotgun (WGS) entry which is preliminary data.</text>
</comment>
<reference evidence="9" key="1">
    <citation type="submission" date="2023-01" db="EMBL/GenBank/DDBJ databases">
        <title>The chitinases involved in constricting ring structure development in the nematode-trapping fungus Drechslerella dactyloides.</title>
        <authorList>
            <person name="Wang R."/>
            <person name="Zhang L."/>
            <person name="Tang P."/>
            <person name="Li S."/>
            <person name="Liang L."/>
        </authorList>
    </citation>
    <scope>NUCLEOTIDE SEQUENCE</scope>
    <source>
        <strain evidence="9">YMF1.00031</strain>
    </source>
</reference>
<dbReference type="PANTHER" id="PTHR43341">
    <property type="entry name" value="AMINO ACID PERMEASE"/>
    <property type="match status" value="1"/>
</dbReference>
<evidence type="ECO:0000256" key="3">
    <source>
        <dbReference type="ARBA" id="ARBA00022692"/>
    </source>
</evidence>
<dbReference type="InterPro" id="IPR050524">
    <property type="entry name" value="APC_YAT"/>
</dbReference>
<evidence type="ECO:0000313" key="9">
    <source>
        <dbReference type="EMBL" id="KAJ6258282.1"/>
    </source>
</evidence>
<dbReference type="GO" id="GO:0016020">
    <property type="term" value="C:membrane"/>
    <property type="evidence" value="ECO:0007669"/>
    <property type="project" value="UniProtKB-SubCell"/>
</dbReference>
<feature type="transmembrane region" description="Helical" evidence="7">
    <location>
        <begin position="318"/>
        <end position="345"/>
    </location>
</feature>
<keyword evidence="2" id="KW-0813">Transport</keyword>
<gene>
    <name evidence="9" type="ORF">Dda_7202</name>
</gene>
<dbReference type="GO" id="GO:0015171">
    <property type="term" value="F:amino acid transmembrane transporter activity"/>
    <property type="evidence" value="ECO:0007669"/>
    <property type="project" value="TreeGrafter"/>
</dbReference>
<dbReference type="PANTHER" id="PTHR43341:SF9">
    <property type="entry name" value="DICARBOXYLIC AMINO ACID PERMEASE"/>
    <property type="match status" value="1"/>
</dbReference>
<feature type="domain" description="Amino acid permease/ SLC12A" evidence="8">
    <location>
        <begin position="44"/>
        <end position="504"/>
    </location>
</feature>
<dbReference type="Pfam" id="PF00324">
    <property type="entry name" value="AA_permease"/>
    <property type="match status" value="1"/>
</dbReference>
<keyword evidence="4" id="KW-0029">Amino-acid transport</keyword>
<keyword evidence="3 7" id="KW-0812">Transmembrane</keyword>
<organism evidence="9 10">
    <name type="scientific">Drechslerella dactyloides</name>
    <name type="common">Nematode-trapping fungus</name>
    <name type="synonym">Arthrobotrys dactyloides</name>
    <dbReference type="NCBI Taxonomy" id="74499"/>
    <lineage>
        <taxon>Eukaryota</taxon>
        <taxon>Fungi</taxon>
        <taxon>Dikarya</taxon>
        <taxon>Ascomycota</taxon>
        <taxon>Pezizomycotina</taxon>
        <taxon>Orbiliomycetes</taxon>
        <taxon>Orbiliales</taxon>
        <taxon>Orbiliaceae</taxon>
        <taxon>Drechslerella</taxon>
    </lineage>
</organism>
<evidence type="ECO:0000256" key="2">
    <source>
        <dbReference type="ARBA" id="ARBA00022448"/>
    </source>
</evidence>
<feature type="transmembrane region" description="Helical" evidence="7">
    <location>
        <begin position="72"/>
        <end position="92"/>
    </location>
</feature>
<accession>A0AAD6IXM6</accession>
<keyword evidence="5 7" id="KW-1133">Transmembrane helix</keyword>
<evidence type="ECO:0000256" key="1">
    <source>
        <dbReference type="ARBA" id="ARBA00004141"/>
    </source>
</evidence>
<proteinExistence type="predicted"/>
<keyword evidence="10" id="KW-1185">Reference proteome</keyword>
<protein>
    <recommendedName>
        <fullName evidence="8">Amino acid permease/ SLC12A domain-containing protein</fullName>
    </recommendedName>
</protein>
<name>A0AAD6IXM6_DREDA</name>
<feature type="transmembrane region" description="Helical" evidence="7">
    <location>
        <begin position="480"/>
        <end position="500"/>
    </location>
</feature>
<sequence length="557" mass="61035">MAIDIENKGADIIVRNDSPGLPHDLSDPEDAGHSLHRGLQSRQVTMIAIGGAIGTGLIIGTGPALAKAGPGSLLIAYTFVGFIVFLVMAALGEMAAWLPAAGGFSVYATRFVDPALGFSLGYTYWFKYIITTPNQLTAAALVIQFWLPATKVNPGVFIAIFLVVIVAINYIGIRFFGEFEFWLSSIKVLVICGLILLSLILALGGGPDHDRKGFRYWKEPGAFAPYLKKDSLGQFLGFWSTMVNAVFAYLGTELVGVTVGEAENPRKTIPRAIKLTFYRILFFYVLSVLLLGMIIAYNDNELVKATKQSFNSAAASPFVAAIKVSGIKVLPGFLNGCILIFVFSASNSDLYIASRTIHGLALKGHAPAFLAKTDHRGVPYWSLLVSAAFCCLAFMNVSSDSKVVFGYFVNLVTIFGLLTWISILVSHVYFVRARNAQGVDPNTLAYRAPFGVAGTYFALFWCILIALTKNFDSLVGKFNYKSFITGYLGIPLYLIMIFGYKFIKGSEGVQAETADIWTGKDAIDRDEEMWKQKEAEEKASGVKDGSWFYRHFVAWLF</sequence>
<feature type="transmembrane region" description="Helical" evidence="7">
    <location>
        <begin position="407"/>
        <end position="432"/>
    </location>
</feature>
<evidence type="ECO:0000256" key="4">
    <source>
        <dbReference type="ARBA" id="ARBA00022970"/>
    </source>
</evidence>
<dbReference type="InterPro" id="IPR004840">
    <property type="entry name" value="Amino_acid_permease_CS"/>
</dbReference>
<feature type="transmembrane region" description="Helical" evidence="7">
    <location>
        <begin position="188"/>
        <end position="206"/>
    </location>
</feature>
<dbReference type="Gene3D" id="1.20.1740.10">
    <property type="entry name" value="Amino acid/polyamine transporter I"/>
    <property type="match status" value="1"/>
</dbReference>
<feature type="transmembrane region" description="Helical" evidence="7">
    <location>
        <begin position="236"/>
        <end position="259"/>
    </location>
</feature>
<feature type="transmembrane region" description="Helical" evidence="7">
    <location>
        <begin position="44"/>
        <end position="66"/>
    </location>
</feature>
<feature type="transmembrane region" description="Helical" evidence="7">
    <location>
        <begin position="280"/>
        <end position="298"/>
    </location>
</feature>
<keyword evidence="6 7" id="KW-0472">Membrane</keyword>
<dbReference type="EMBL" id="JAQGDS010000009">
    <property type="protein sequence ID" value="KAJ6258282.1"/>
    <property type="molecule type" value="Genomic_DNA"/>
</dbReference>
<evidence type="ECO:0000256" key="7">
    <source>
        <dbReference type="SAM" id="Phobius"/>
    </source>
</evidence>
<evidence type="ECO:0000313" key="10">
    <source>
        <dbReference type="Proteomes" id="UP001221413"/>
    </source>
</evidence>
<dbReference type="AlphaFoldDB" id="A0AAD6IXM6"/>
<feature type="transmembrane region" description="Helical" evidence="7">
    <location>
        <begin position="156"/>
        <end position="176"/>
    </location>
</feature>
<feature type="transmembrane region" description="Helical" evidence="7">
    <location>
        <begin position="378"/>
        <end position="395"/>
    </location>
</feature>
<evidence type="ECO:0000259" key="8">
    <source>
        <dbReference type="Pfam" id="PF00324"/>
    </source>
</evidence>
<feature type="transmembrane region" description="Helical" evidence="7">
    <location>
        <begin position="444"/>
        <end position="468"/>
    </location>
</feature>